<feature type="transmembrane region" description="Helical" evidence="6">
    <location>
        <begin position="135"/>
        <end position="154"/>
    </location>
</feature>
<keyword evidence="3 6" id="KW-0812">Transmembrane</keyword>
<evidence type="ECO:0000313" key="7">
    <source>
        <dbReference type="EMBL" id="SIP91515.1"/>
    </source>
</evidence>
<keyword evidence="2" id="KW-1003">Cell membrane</keyword>
<dbReference type="SUPFAM" id="SSF109755">
    <property type="entry name" value="PhoU-like"/>
    <property type="match status" value="1"/>
</dbReference>
<dbReference type="PANTHER" id="PTHR10010">
    <property type="entry name" value="SOLUTE CARRIER FAMILY 34 SODIUM PHOSPHATE , MEMBER 2-RELATED"/>
    <property type="match status" value="1"/>
</dbReference>
<dbReference type="EMBL" id="FTMN01000001">
    <property type="protein sequence ID" value="SIP91515.1"/>
    <property type="molecule type" value="Genomic_DNA"/>
</dbReference>
<dbReference type="NCBIfam" id="NF037997">
    <property type="entry name" value="Na_Pi_symport"/>
    <property type="match status" value="1"/>
</dbReference>
<dbReference type="InterPro" id="IPR004633">
    <property type="entry name" value="NaPi_cotrn-rel/YqeW-like"/>
</dbReference>
<dbReference type="AlphaFoldDB" id="A0A1N6NHE0"/>
<keyword evidence="4 6" id="KW-1133">Transmembrane helix</keyword>
<feature type="transmembrane region" description="Helical" evidence="6">
    <location>
        <begin position="6"/>
        <end position="28"/>
    </location>
</feature>
<keyword evidence="5 6" id="KW-0472">Membrane</keyword>
<dbReference type="STRING" id="49186.SAMN05421647_101324"/>
<evidence type="ECO:0000313" key="8">
    <source>
        <dbReference type="Proteomes" id="UP000186895"/>
    </source>
</evidence>
<reference evidence="7 8" key="1">
    <citation type="submission" date="2017-01" db="EMBL/GenBank/DDBJ databases">
        <authorList>
            <person name="Mah S.A."/>
            <person name="Swanson W.J."/>
            <person name="Moy G.W."/>
            <person name="Vacquier V.D."/>
        </authorList>
    </citation>
    <scope>NUCLEOTIDE SEQUENCE [LARGE SCALE GENOMIC DNA]</scope>
    <source>
        <strain evidence="7 8">DSM 7027</strain>
    </source>
</reference>
<organism evidence="7 8">
    <name type="scientific">Marinobacterium stanieri</name>
    <dbReference type="NCBI Taxonomy" id="49186"/>
    <lineage>
        <taxon>Bacteria</taxon>
        <taxon>Pseudomonadati</taxon>
        <taxon>Pseudomonadota</taxon>
        <taxon>Gammaproteobacteria</taxon>
        <taxon>Oceanospirillales</taxon>
        <taxon>Oceanospirillaceae</taxon>
        <taxon>Marinobacterium</taxon>
    </lineage>
</organism>
<dbReference type="GO" id="GO:0005436">
    <property type="term" value="F:sodium:phosphate symporter activity"/>
    <property type="evidence" value="ECO:0007669"/>
    <property type="project" value="InterPro"/>
</dbReference>
<evidence type="ECO:0000256" key="5">
    <source>
        <dbReference type="ARBA" id="ARBA00023136"/>
    </source>
</evidence>
<accession>A0A1N6NHE0</accession>
<dbReference type="eggNOG" id="COG1283">
    <property type="taxonomic scope" value="Bacteria"/>
</dbReference>
<dbReference type="GO" id="GO:0044341">
    <property type="term" value="P:sodium-dependent phosphate transport"/>
    <property type="evidence" value="ECO:0007669"/>
    <property type="project" value="InterPro"/>
</dbReference>
<dbReference type="Proteomes" id="UP000186895">
    <property type="component" value="Unassembled WGS sequence"/>
</dbReference>
<dbReference type="InterPro" id="IPR003841">
    <property type="entry name" value="Na/Pi_transpt"/>
</dbReference>
<dbReference type="Pfam" id="PF02690">
    <property type="entry name" value="Na_Pi_cotrans"/>
    <property type="match status" value="2"/>
</dbReference>
<evidence type="ECO:0000256" key="3">
    <source>
        <dbReference type="ARBA" id="ARBA00022692"/>
    </source>
</evidence>
<evidence type="ECO:0000256" key="1">
    <source>
        <dbReference type="ARBA" id="ARBA00004651"/>
    </source>
</evidence>
<protein>
    <submittedName>
        <fullName evidence="7">Phosphate:Na+ symporter</fullName>
    </submittedName>
</protein>
<dbReference type="GO" id="GO:0005886">
    <property type="term" value="C:plasma membrane"/>
    <property type="evidence" value="ECO:0007669"/>
    <property type="project" value="UniProtKB-SubCell"/>
</dbReference>
<name>A0A1N6NHE0_9GAMM</name>
<evidence type="ECO:0000256" key="6">
    <source>
        <dbReference type="SAM" id="Phobius"/>
    </source>
</evidence>
<gene>
    <name evidence="7" type="ORF">SAMN05421647_101324</name>
</gene>
<proteinExistence type="predicted"/>
<keyword evidence="8" id="KW-1185">Reference proteome</keyword>
<feature type="transmembrane region" description="Helical" evidence="6">
    <location>
        <begin position="175"/>
        <end position="204"/>
    </location>
</feature>
<feature type="transmembrane region" description="Helical" evidence="6">
    <location>
        <begin position="249"/>
        <end position="270"/>
    </location>
</feature>
<sequence>MTVEMFGQLFGGIGLFLLGMQLLTNGLKQAAGRSLKATLERATGSRLKGVLSGTLITAMVQSSSAVTVATLGFVNAGLLSLGQSISIIYGSNIGTTMVGWLVALIGFKIKISAFALPLIGLGMVLRITGNNSRPAHLGTALAGFGLFFIGLDFLRASFDGLSDSVPLAEFGASPLALALFVVAGIAMTFLMQASAAVIAIALSLVHSGSITLAAAAALVIGANVGTTTTALLASIGATPNAKRISAAHVIFNLLTGLVGLIFLILLAGLLNRIDASDFDLVTLLALFHTLFNVVGVLLMWPLTDRMVAFLKKRFRTEEENEAKPRYLDNNILTTPSLAVEAINMELARVSRICSRMAREAISAERGAASRLEQQFESLSQLISRIGSFNQELARQNLNQEISETLPISLRVSRYLSEMARLASRLPDYYPIFEQIEDSGIRSSVHDYQQAVIHLIDACEVREDQAIQGYETHNMKRQMEREYQHLKSHLLDQTLSSQLSPADSVTLLDALSHIHRLAEQAEKASRYWSSTTPVQHRAPLLEQAD</sequence>
<dbReference type="RefSeq" id="WP_076460286.1">
    <property type="nucleotide sequence ID" value="NZ_FTMN01000001.1"/>
</dbReference>
<evidence type="ECO:0000256" key="2">
    <source>
        <dbReference type="ARBA" id="ARBA00022475"/>
    </source>
</evidence>
<evidence type="ECO:0000256" key="4">
    <source>
        <dbReference type="ARBA" id="ARBA00022989"/>
    </source>
</evidence>
<feature type="transmembrane region" description="Helical" evidence="6">
    <location>
        <begin position="111"/>
        <end position="129"/>
    </location>
</feature>
<dbReference type="NCBIfam" id="TIGR00704">
    <property type="entry name" value="NaPi_cotrn_rel"/>
    <property type="match status" value="1"/>
</dbReference>
<feature type="transmembrane region" description="Helical" evidence="6">
    <location>
        <begin position="282"/>
        <end position="303"/>
    </location>
</feature>
<comment type="subcellular location">
    <subcellularLocation>
        <location evidence="1">Cell membrane</location>
        <topology evidence="1">Multi-pass membrane protein</topology>
    </subcellularLocation>
</comment>
<feature type="transmembrane region" description="Helical" evidence="6">
    <location>
        <begin position="210"/>
        <end position="237"/>
    </location>
</feature>
<dbReference type="PANTHER" id="PTHR10010:SF46">
    <property type="entry name" value="SODIUM-DEPENDENT PHOSPHATE TRANSPORT PROTEIN 2B"/>
    <property type="match status" value="1"/>
</dbReference>